<dbReference type="AlphaFoldDB" id="A0A9D4FGK4"/>
<dbReference type="Pfam" id="PF01927">
    <property type="entry name" value="Mut7-C"/>
    <property type="match status" value="2"/>
</dbReference>
<dbReference type="InterPro" id="IPR002562">
    <property type="entry name" value="3'-5'_exonuclease_dom"/>
</dbReference>
<dbReference type="InterPro" id="IPR036397">
    <property type="entry name" value="RNaseH_sf"/>
</dbReference>
<dbReference type="InterPro" id="IPR012337">
    <property type="entry name" value="RNaseH-like_sf"/>
</dbReference>
<feature type="compositionally biased region" description="Polar residues" evidence="1">
    <location>
        <begin position="187"/>
        <end position="200"/>
    </location>
</feature>
<sequence>MYEDFYSDSDSDGFEVTSGPASDYHVIAVAVSAPVSASSLASGPPAIGRGITTTNHQTSTNTETHHPLQRQGFGRGMTVSQPNYHGNNTWNRGASSSAHINQSQDSYSNCNQGHDSYGRGLSHKFGSGSHAHSPQYSSKPYKSHGRGLSVQAESLHSRQGKHDTWTPGVRANPGQWPAQSRGRGVWQKSSQSPQTKAESCSTFVGAQTVDTGVEIWASSQQETNPRSVVNHWDDDGTDQVLTHSVANDAKGEDNTDKIDAISEWKPEVIPGVYKLKPKENKPFEAKVLVPTVKQQVDSSIKESDTAMWAAKILASNPAQPSFESMKKISSQLEHMWQDDSNKDRTNISRYLSHQFSNSVNPYVLLIHILQSAADTHVPKTTTLAFWVFKEFEKFCKQNNSRLSVDTYVSKQMQMEIFNLCTVKHMTMFELAVRCFGLCYPGNDQFLPAVRSFVENKKFKEAAVCVGRLGLQHHFQMHEIVLPLLLQDKVNLVETYVCGFPDHQRILVQYLDHLCDRETDLDLVVRSVSHLPGVRPSRAQRKPLSKLAVRLMKLYKIPQDLCPNIFKTRGCGALRYLLHKRYIEKSMGSGSWEEMIQGAVGDHSYLKEHLVEQLCLYNDVSEALKWADYYSLDDSVIPDTVRSAREEIKSRPESQQHQSPTVGITGTATGVTWGVSGTAMAATLEVPGTASSGTWGVPGTASVSGEDWDSACFTEEEIKAAYHQLSIPLESVHLIDTLEAYSQCLEHITQPGSVVGIDSEWKPAFMGQIQKVALLQLALRDRVYLLDLLALDQLFTEATWSQFAARFLCSEHVLKLGYGIESDLKMLLRSFPCLQEPMMNVKRIVNLETLVRQLKLKESPAVFLVENDDSDLVYRPEPEGQGDGEGQERGLSDVVKRCMGRPLDKSEQMSNWERRPLRTEQVKYAALDAYVLLDLYDVLIKLAQEQGEDIDLEPSISKKWLRPSKNEKKRAKQRGDHRQKPARKLPTKPRPFSGQPCSPGDLRVVVDTMLQGLGRQLRSCGVDVHIMDPYVEHSQAIEVSHRENRVILSSGLPYHMISANVGPDMCYNVMCDKAKDQVVEVLNHFNVQVKQSDIFSRCQICNGNVYATIPSEDMKLLSQRKLQIIAQHSEALHSSSELGLNGGREGSSTYGVGSQSNDCSEEMVSRFIEYNIDWCTATILSTSASVQTETVPPSMFDKVEKFFCCQQCGKVFWEGSHFERVCDQFSHVLKAQKDETTIYDKLNANFGVNSL</sequence>
<dbReference type="PANTHER" id="PTHR47765:SF2">
    <property type="entry name" value="EXONUCLEASE MUT-7 HOMOLOG"/>
    <property type="match status" value="1"/>
</dbReference>
<gene>
    <name evidence="3" type="ORF">DPMN_148972</name>
</gene>
<protein>
    <recommendedName>
        <fullName evidence="2">3'-5' exonuclease domain-containing protein</fullName>
    </recommendedName>
</protein>
<evidence type="ECO:0000313" key="4">
    <source>
        <dbReference type="Proteomes" id="UP000828390"/>
    </source>
</evidence>
<comment type="caution">
    <text evidence="3">The sequence shown here is derived from an EMBL/GenBank/DDBJ whole genome shotgun (WGS) entry which is preliminary data.</text>
</comment>
<dbReference type="GO" id="GO:0008408">
    <property type="term" value="F:3'-5' exonuclease activity"/>
    <property type="evidence" value="ECO:0007669"/>
    <property type="project" value="InterPro"/>
</dbReference>
<feature type="compositionally biased region" description="Polar residues" evidence="1">
    <location>
        <begin position="78"/>
        <end position="114"/>
    </location>
</feature>
<dbReference type="GO" id="GO:0006139">
    <property type="term" value="P:nucleobase-containing compound metabolic process"/>
    <property type="evidence" value="ECO:0007669"/>
    <property type="project" value="InterPro"/>
</dbReference>
<dbReference type="GO" id="GO:0003676">
    <property type="term" value="F:nucleic acid binding"/>
    <property type="evidence" value="ECO:0007669"/>
    <property type="project" value="InterPro"/>
</dbReference>
<feature type="compositionally biased region" description="Low complexity" evidence="1">
    <location>
        <begin position="53"/>
        <end position="62"/>
    </location>
</feature>
<dbReference type="SUPFAM" id="SSF53098">
    <property type="entry name" value="Ribonuclease H-like"/>
    <property type="match status" value="1"/>
</dbReference>
<dbReference type="Pfam" id="PF01612">
    <property type="entry name" value="DNA_pol_A_exo1"/>
    <property type="match status" value="1"/>
</dbReference>
<evidence type="ECO:0000256" key="1">
    <source>
        <dbReference type="SAM" id="MobiDB-lite"/>
    </source>
</evidence>
<reference evidence="3" key="2">
    <citation type="submission" date="2020-11" db="EMBL/GenBank/DDBJ databases">
        <authorList>
            <person name="McCartney M.A."/>
            <person name="Auch B."/>
            <person name="Kono T."/>
            <person name="Mallez S."/>
            <person name="Becker A."/>
            <person name="Gohl D.M."/>
            <person name="Silverstein K.A.T."/>
            <person name="Koren S."/>
            <person name="Bechman K.B."/>
            <person name="Herman A."/>
            <person name="Abrahante J.E."/>
            <person name="Garbe J."/>
        </authorList>
    </citation>
    <scope>NUCLEOTIDE SEQUENCE</scope>
    <source>
        <strain evidence="3">Duluth1</strain>
        <tissue evidence="3">Whole animal</tissue>
    </source>
</reference>
<reference evidence="3" key="1">
    <citation type="journal article" date="2019" name="bioRxiv">
        <title>The Genome of the Zebra Mussel, Dreissena polymorpha: A Resource for Invasive Species Research.</title>
        <authorList>
            <person name="McCartney M.A."/>
            <person name="Auch B."/>
            <person name="Kono T."/>
            <person name="Mallez S."/>
            <person name="Zhang Y."/>
            <person name="Obille A."/>
            <person name="Becker A."/>
            <person name="Abrahante J.E."/>
            <person name="Garbe J."/>
            <person name="Badalamenti J.P."/>
            <person name="Herman A."/>
            <person name="Mangelson H."/>
            <person name="Liachko I."/>
            <person name="Sullivan S."/>
            <person name="Sone E.D."/>
            <person name="Koren S."/>
            <person name="Silverstein K.A.T."/>
            <person name="Beckman K.B."/>
            <person name="Gohl D.M."/>
        </authorList>
    </citation>
    <scope>NUCLEOTIDE SEQUENCE</scope>
    <source>
        <strain evidence="3">Duluth1</strain>
        <tissue evidence="3">Whole animal</tissue>
    </source>
</reference>
<evidence type="ECO:0000313" key="3">
    <source>
        <dbReference type="EMBL" id="KAH3795422.1"/>
    </source>
</evidence>
<dbReference type="InterPro" id="IPR052408">
    <property type="entry name" value="Exonuclease_MUT-7-like"/>
</dbReference>
<dbReference type="PANTHER" id="PTHR47765">
    <property type="entry name" value="3'-5' EXONUCLEASE DOMAIN-CONTAINING PROTEIN"/>
    <property type="match status" value="1"/>
</dbReference>
<dbReference type="InterPro" id="IPR002782">
    <property type="entry name" value="Mut7-C_RNAse_dom"/>
</dbReference>
<feature type="domain" description="3'-5' exonuclease" evidence="2">
    <location>
        <begin position="731"/>
        <end position="943"/>
    </location>
</feature>
<dbReference type="SMART" id="SM00474">
    <property type="entry name" value="35EXOc"/>
    <property type="match status" value="1"/>
</dbReference>
<feature type="compositionally biased region" description="Basic residues" evidence="1">
    <location>
        <begin position="960"/>
        <end position="971"/>
    </location>
</feature>
<feature type="region of interest" description="Disordered" evidence="1">
    <location>
        <begin position="53"/>
        <end position="200"/>
    </location>
</feature>
<evidence type="ECO:0000259" key="2">
    <source>
        <dbReference type="SMART" id="SM00474"/>
    </source>
</evidence>
<accession>A0A9D4FGK4</accession>
<proteinExistence type="predicted"/>
<keyword evidence="4" id="KW-1185">Reference proteome</keyword>
<organism evidence="3 4">
    <name type="scientific">Dreissena polymorpha</name>
    <name type="common">Zebra mussel</name>
    <name type="synonym">Mytilus polymorpha</name>
    <dbReference type="NCBI Taxonomy" id="45954"/>
    <lineage>
        <taxon>Eukaryota</taxon>
        <taxon>Metazoa</taxon>
        <taxon>Spiralia</taxon>
        <taxon>Lophotrochozoa</taxon>
        <taxon>Mollusca</taxon>
        <taxon>Bivalvia</taxon>
        <taxon>Autobranchia</taxon>
        <taxon>Heteroconchia</taxon>
        <taxon>Euheterodonta</taxon>
        <taxon>Imparidentia</taxon>
        <taxon>Neoheterodontei</taxon>
        <taxon>Myida</taxon>
        <taxon>Dreissenoidea</taxon>
        <taxon>Dreissenidae</taxon>
        <taxon>Dreissena</taxon>
    </lineage>
</organism>
<dbReference type="Gene3D" id="3.30.420.10">
    <property type="entry name" value="Ribonuclease H-like superfamily/Ribonuclease H"/>
    <property type="match status" value="1"/>
</dbReference>
<dbReference type="Proteomes" id="UP000828390">
    <property type="component" value="Unassembled WGS sequence"/>
</dbReference>
<dbReference type="EMBL" id="JAIWYP010000007">
    <property type="protein sequence ID" value="KAH3795422.1"/>
    <property type="molecule type" value="Genomic_DNA"/>
</dbReference>
<feature type="region of interest" description="Disordered" evidence="1">
    <location>
        <begin position="960"/>
        <end position="997"/>
    </location>
</feature>
<feature type="compositionally biased region" description="Polar residues" evidence="1">
    <location>
        <begin position="130"/>
        <end position="140"/>
    </location>
</feature>
<name>A0A9D4FGK4_DREPO</name>